<organism evidence="1 2">
    <name type="scientific">Aspergillus ibericus CBS 121593</name>
    <dbReference type="NCBI Taxonomy" id="1448316"/>
    <lineage>
        <taxon>Eukaryota</taxon>
        <taxon>Fungi</taxon>
        <taxon>Dikarya</taxon>
        <taxon>Ascomycota</taxon>
        <taxon>Pezizomycotina</taxon>
        <taxon>Eurotiomycetes</taxon>
        <taxon>Eurotiomycetidae</taxon>
        <taxon>Eurotiales</taxon>
        <taxon>Aspergillaceae</taxon>
        <taxon>Aspergillus</taxon>
        <taxon>Aspergillus subgen. Circumdati</taxon>
    </lineage>
</organism>
<dbReference type="AlphaFoldDB" id="A0A395GRJ9"/>
<dbReference type="RefSeq" id="XP_025571031.1">
    <property type="nucleotide sequence ID" value="XM_025724474.1"/>
</dbReference>
<name>A0A395GRJ9_9EURO</name>
<protein>
    <submittedName>
        <fullName evidence="1">Uncharacterized protein</fullName>
    </submittedName>
</protein>
<dbReference type="EMBL" id="KZ824471">
    <property type="protein sequence ID" value="RAK96703.1"/>
    <property type="molecule type" value="Genomic_DNA"/>
</dbReference>
<gene>
    <name evidence="1" type="ORF">BO80DRAFT_505245</name>
</gene>
<evidence type="ECO:0000313" key="2">
    <source>
        <dbReference type="Proteomes" id="UP000249402"/>
    </source>
</evidence>
<dbReference type="Proteomes" id="UP000249402">
    <property type="component" value="Unassembled WGS sequence"/>
</dbReference>
<proteinExistence type="predicted"/>
<reference evidence="1 2" key="1">
    <citation type="submission" date="2018-02" db="EMBL/GenBank/DDBJ databases">
        <title>The genomes of Aspergillus section Nigri reveals drivers in fungal speciation.</title>
        <authorList>
            <consortium name="DOE Joint Genome Institute"/>
            <person name="Vesth T.C."/>
            <person name="Nybo J."/>
            <person name="Theobald S."/>
            <person name="Brandl J."/>
            <person name="Frisvad J.C."/>
            <person name="Nielsen K.F."/>
            <person name="Lyhne E.K."/>
            <person name="Kogle M.E."/>
            <person name="Kuo A."/>
            <person name="Riley R."/>
            <person name="Clum A."/>
            <person name="Nolan M."/>
            <person name="Lipzen A."/>
            <person name="Salamov A."/>
            <person name="Henrissat B."/>
            <person name="Wiebenga A."/>
            <person name="De vries R.P."/>
            <person name="Grigoriev I.V."/>
            <person name="Mortensen U.H."/>
            <person name="Andersen M.R."/>
            <person name="Baker S.E."/>
        </authorList>
    </citation>
    <scope>NUCLEOTIDE SEQUENCE [LARGE SCALE GENOMIC DNA]</scope>
    <source>
        <strain evidence="1 2">CBS 121593</strain>
    </source>
</reference>
<evidence type="ECO:0000313" key="1">
    <source>
        <dbReference type="EMBL" id="RAK96703.1"/>
    </source>
</evidence>
<accession>A0A395GRJ9</accession>
<dbReference type="VEuPathDB" id="FungiDB:BO80DRAFT_505245"/>
<dbReference type="GeneID" id="37229339"/>
<keyword evidence="2" id="KW-1185">Reference proteome</keyword>
<sequence length="119" mass="13718">MAKERNSLRAQGTKGSILPFGLVGSVHCSEHGRENHQAELEGGSPVIGDFVWDHAKLHQEIWSPRATNISSQDWKKEDMKRERLNTGGRQMPSNNQSMLVKEKFMRVWRRMLLYPGLWC</sequence>